<dbReference type="EMBL" id="FOTQ01000015">
    <property type="protein sequence ID" value="SFM74335.1"/>
    <property type="molecule type" value="Genomic_DNA"/>
</dbReference>
<evidence type="ECO:0000259" key="1">
    <source>
        <dbReference type="Pfam" id="PF01636"/>
    </source>
</evidence>
<evidence type="ECO:0000313" key="2">
    <source>
        <dbReference type="EMBL" id="SFM74335.1"/>
    </source>
</evidence>
<name>A0A1I4TCF6_9RHOB</name>
<gene>
    <name evidence="2" type="ORF">SAMN04488042_11514</name>
</gene>
<organism evidence="2 3">
    <name type="scientific">Shimia aestuarii</name>
    <dbReference type="NCBI Taxonomy" id="254406"/>
    <lineage>
        <taxon>Bacteria</taxon>
        <taxon>Pseudomonadati</taxon>
        <taxon>Pseudomonadota</taxon>
        <taxon>Alphaproteobacteria</taxon>
        <taxon>Rhodobacterales</taxon>
        <taxon>Roseobacteraceae</taxon>
    </lineage>
</organism>
<dbReference type="InterPro" id="IPR002575">
    <property type="entry name" value="Aminoglycoside_PTrfase"/>
</dbReference>
<dbReference type="InterPro" id="IPR011009">
    <property type="entry name" value="Kinase-like_dom_sf"/>
</dbReference>
<protein>
    <submittedName>
        <fullName evidence="2">tRNA A-37 threonylcarbamoyl transferase component Bud32</fullName>
    </submittedName>
</protein>
<keyword evidence="2" id="KW-0808">Transferase</keyword>
<feature type="domain" description="Aminoglycoside phosphotransferase" evidence="1">
    <location>
        <begin position="34"/>
        <end position="171"/>
    </location>
</feature>
<dbReference type="RefSeq" id="WP_131814405.1">
    <property type="nucleotide sequence ID" value="NZ_FOTQ01000015.1"/>
</dbReference>
<dbReference type="AlphaFoldDB" id="A0A1I4TCF6"/>
<dbReference type="SUPFAM" id="SSF56112">
    <property type="entry name" value="Protein kinase-like (PK-like)"/>
    <property type="match status" value="1"/>
</dbReference>
<dbReference type="STRING" id="254406.SAMN04488042_11514"/>
<sequence>MENNPASSVRDALCQLAEARGATGAPRIERVELEGRVYWIKRPEVLSWRYRLQKGDPRAAFERERRAFHEMNAVNAPVPRIQAEGPDFLVLPDCGTDLRRRFRDEDDDGKRKALLCDAAQALGRFHTLGFTHGRPSPKDMCLAKDGILMLDFERYREENNTPRGHARDLVVFAFNVIAYSPRAKQDLPEAMQTYRENAPDGTWELAQEWLARLRWVSWLAIPGQWRRGKKGKEFKAVPQLFELFRDA</sequence>
<dbReference type="Proteomes" id="UP000199144">
    <property type="component" value="Unassembled WGS sequence"/>
</dbReference>
<dbReference type="GO" id="GO:0016740">
    <property type="term" value="F:transferase activity"/>
    <property type="evidence" value="ECO:0007669"/>
    <property type="project" value="UniProtKB-KW"/>
</dbReference>
<reference evidence="2 3" key="1">
    <citation type="submission" date="2016-10" db="EMBL/GenBank/DDBJ databases">
        <authorList>
            <person name="de Groot N.N."/>
        </authorList>
    </citation>
    <scope>NUCLEOTIDE SEQUENCE [LARGE SCALE GENOMIC DNA]</scope>
    <source>
        <strain evidence="2 3">DSM 15283</strain>
    </source>
</reference>
<keyword evidence="3" id="KW-1185">Reference proteome</keyword>
<dbReference type="Pfam" id="PF01636">
    <property type="entry name" value="APH"/>
    <property type="match status" value="1"/>
</dbReference>
<proteinExistence type="predicted"/>
<evidence type="ECO:0000313" key="3">
    <source>
        <dbReference type="Proteomes" id="UP000199144"/>
    </source>
</evidence>
<accession>A0A1I4TCF6</accession>
<dbReference type="OrthoDB" id="7839681at2"/>